<dbReference type="Gene3D" id="3.40.50.1910">
    <property type="match status" value="1"/>
</dbReference>
<feature type="chain" id="PRO_5012332186" evidence="1">
    <location>
        <begin position="23"/>
        <end position="143"/>
    </location>
</feature>
<dbReference type="Gramene" id="mRNA:HanXRQr2_Chr09g0382381">
    <property type="protein sequence ID" value="mRNA:HanXRQr2_Chr09g0382381"/>
    <property type="gene ID" value="HanXRQr2_Chr09g0382381"/>
</dbReference>
<gene>
    <name evidence="3" type="ORF">HannXRQ_Chr09g0251831</name>
    <name evidence="2" type="ORF">HanXRQr2_Chr09g0382381</name>
</gene>
<evidence type="ECO:0000313" key="4">
    <source>
        <dbReference type="Proteomes" id="UP000215914"/>
    </source>
</evidence>
<organism evidence="3 4">
    <name type="scientific">Helianthus annuus</name>
    <name type="common">Common sunflower</name>
    <dbReference type="NCBI Taxonomy" id="4232"/>
    <lineage>
        <taxon>Eukaryota</taxon>
        <taxon>Viridiplantae</taxon>
        <taxon>Streptophyta</taxon>
        <taxon>Embryophyta</taxon>
        <taxon>Tracheophyta</taxon>
        <taxon>Spermatophyta</taxon>
        <taxon>Magnoliopsida</taxon>
        <taxon>eudicotyledons</taxon>
        <taxon>Gunneridae</taxon>
        <taxon>Pentapetalae</taxon>
        <taxon>asterids</taxon>
        <taxon>campanulids</taxon>
        <taxon>Asterales</taxon>
        <taxon>Asteraceae</taxon>
        <taxon>Asteroideae</taxon>
        <taxon>Heliantheae alliance</taxon>
        <taxon>Heliantheae</taxon>
        <taxon>Helianthus</taxon>
    </lineage>
</organism>
<dbReference type="InParanoid" id="A0A251TVP4"/>
<keyword evidence="4" id="KW-1185">Reference proteome</keyword>
<dbReference type="EMBL" id="CM007898">
    <property type="protein sequence ID" value="OTG14652.1"/>
    <property type="molecule type" value="Genomic_DNA"/>
</dbReference>
<feature type="signal peptide" evidence="1">
    <location>
        <begin position="1"/>
        <end position="22"/>
    </location>
</feature>
<accession>A0A251TVP4</accession>
<dbReference type="Proteomes" id="UP000215914">
    <property type="component" value="Chromosome 9"/>
</dbReference>
<protein>
    <submittedName>
        <fullName evidence="3">Putative sec1-like protein</fullName>
    </submittedName>
    <submittedName>
        <fullName evidence="2">Sec1-like, domain 2, Sec1-like superfamily protein</fullName>
    </submittedName>
</protein>
<reference evidence="2 4" key="1">
    <citation type="journal article" date="2017" name="Nature">
        <title>The sunflower genome provides insights into oil metabolism, flowering and Asterid evolution.</title>
        <authorList>
            <person name="Badouin H."/>
            <person name="Gouzy J."/>
            <person name="Grassa C.J."/>
            <person name="Murat F."/>
            <person name="Staton S.E."/>
            <person name="Cottret L."/>
            <person name="Lelandais-Briere C."/>
            <person name="Owens G.L."/>
            <person name="Carrere S."/>
            <person name="Mayjonade B."/>
            <person name="Legrand L."/>
            <person name="Gill N."/>
            <person name="Kane N.C."/>
            <person name="Bowers J.E."/>
            <person name="Hubner S."/>
            <person name="Bellec A."/>
            <person name="Berard A."/>
            <person name="Berges H."/>
            <person name="Blanchet N."/>
            <person name="Boniface M.C."/>
            <person name="Brunel D."/>
            <person name="Catrice O."/>
            <person name="Chaidir N."/>
            <person name="Claudel C."/>
            <person name="Donnadieu C."/>
            <person name="Faraut T."/>
            <person name="Fievet G."/>
            <person name="Helmstetter N."/>
            <person name="King M."/>
            <person name="Knapp S.J."/>
            <person name="Lai Z."/>
            <person name="Le Paslier M.C."/>
            <person name="Lippi Y."/>
            <person name="Lorenzon L."/>
            <person name="Mandel J.R."/>
            <person name="Marage G."/>
            <person name="Marchand G."/>
            <person name="Marquand E."/>
            <person name="Bret-Mestries E."/>
            <person name="Morien E."/>
            <person name="Nambeesan S."/>
            <person name="Nguyen T."/>
            <person name="Pegot-Espagnet P."/>
            <person name="Pouilly N."/>
            <person name="Raftis F."/>
            <person name="Sallet E."/>
            <person name="Schiex T."/>
            <person name="Thomas J."/>
            <person name="Vandecasteele C."/>
            <person name="Vares D."/>
            <person name="Vear F."/>
            <person name="Vautrin S."/>
            <person name="Crespi M."/>
            <person name="Mangin B."/>
            <person name="Burke J.M."/>
            <person name="Salse J."/>
            <person name="Munos S."/>
            <person name="Vincourt P."/>
            <person name="Rieseberg L.H."/>
            <person name="Langlade N.B."/>
        </authorList>
    </citation>
    <scope>NUCLEOTIDE SEQUENCE [LARGE SCALE GENOMIC DNA]</scope>
    <source>
        <strain evidence="4">cv. SF193</strain>
        <tissue evidence="2">Leaves</tissue>
    </source>
</reference>
<evidence type="ECO:0000256" key="1">
    <source>
        <dbReference type="SAM" id="SignalP"/>
    </source>
</evidence>
<reference evidence="3" key="2">
    <citation type="submission" date="2017-02" db="EMBL/GenBank/DDBJ databases">
        <title>Sunflower complete genome.</title>
        <authorList>
            <person name="Langlade N."/>
            <person name="Munos S."/>
        </authorList>
    </citation>
    <scope>NUCLEOTIDE SEQUENCE [LARGE SCALE GENOMIC DNA]</scope>
    <source>
        <tissue evidence="3">Leaves</tissue>
    </source>
</reference>
<dbReference type="AlphaFoldDB" id="A0A251TVP4"/>
<dbReference type="InterPro" id="IPR036045">
    <property type="entry name" value="Sec1-like_sf"/>
</dbReference>
<name>A0A251TVP4_HELAN</name>
<keyword evidence="1" id="KW-0732">Signal</keyword>
<dbReference type="STRING" id="4232.A0A251TVP4"/>
<evidence type="ECO:0000313" key="3">
    <source>
        <dbReference type="EMBL" id="OTG14652.1"/>
    </source>
</evidence>
<dbReference type="PANTHER" id="PTHR46398:SF4">
    <property type="entry name" value="ALPHA_BETA-HYDROLASES SUPERFAMILY PROTEIN"/>
    <property type="match status" value="1"/>
</dbReference>
<dbReference type="SUPFAM" id="SSF56815">
    <property type="entry name" value="Sec1/munc18-like (SM) proteins"/>
    <property type="match status" value="1"/>
</dbReference>
<dbReference type="PANTHER" id="PTHR46398">
    <property type="entry name" value="ALPHA/BETA-HYDROLASES SUPERFAMILY PROTEIN"/>
    <property type="match status" value="1"/>
</dbReference>
<dbReference type="EMBL" id="MNCJ02000324">
    <property type="protein sequence ID" value="KAF5790371.1"/>
    <property type="molecule type" value="Genomic_DNA"/>
</dbReference>
<sequence>MYLVWNIIRLPLVAFLKAGLDGLVWIGQAKPNLSDQNVILVFVVGGMNGIEVLEAQEALSESGRVDVEVVLGGTTFLTLPICLIRRVVPLDGRFEHVVLFCTSTPDHAIIWIDREVKRALDLYSRRDENPTSFKSQCLTQYIL</sequence>
<proteinExistence type="predicted"/>
<evidence type="ECO:0000313" key="2">
    <source>
        <dbReference type="EMBL" id="KAF5790371.1"/>
    </source>
</evidence>
<reference evidence="2" key="3">
    <citation type="submission" date="2020-06" db="EMBL/GenBank/DDBJ databases">
        <title>Helianthus annuus Genome sequencing and assembly Release 2.</title>
        <authorList>
            <person name="Gouzy J."/>
            <person name="Langlade N."/>
            <person name="Munos S."/>
        </authorList>
    </citation>
    <scope>NUCLEOTIDE SEQUENCE</scope>
    <source>
        <tissue evidence="2">Leaves</tissue>
    </source>
</reference>
<dbReference type="InterPro" id="IPR027482">
    <property type="entry name" value="Sec1-like_dom2"/>
</dbReference>